<dbReference type="Pfam" id="PF08238">
    <property type="entry name" value="Sel1"/>
    <property type="match status" value="2"/>
</dbReference>
<dbReference type="RefSeq" id="WP_143549360.1">
    <property type="nucleotide sequence ID" value="NZ_NIZW01000036.1"/>
</dbReference>
<gene>
    <name evidence="2" type="ORF">CEE69_28485</name>
</gene>
<dbReference type="Proteomes" id="UP000225740">
    <property type="component" value="Unassembled WGS sequence"/>
</dbReference>
<name>A0A2G1VYT9_9BACT</name>
<dbReference type="SMART" id="SM00671">
    <property type="entry name" value="SEL1"/>
    <property type="match status" value="2"/>
</dbReference>
<proteinExistence type="predicted"/>
<keyword evidence="1" id="KW-0732">Signal</keyword>
<feature type="chain" id="PRO_5013740192" description="Sel1 repeat family protein" evidence="1">
    <location>
        <begin position="25"/>
        <end position="363"/>
    </location>
</feature>
<dbReference type="GeneID" id="90611802"/>
<keyword evidence="3" id="KW-1185">Reference proteome</keyword>
<dbReference type="OrthoDB" id="288878at2"/>
<evidence type="ECO:0000256" key="1">
    <source>
        <dbReference type="SAM" id="SignalP"/>
    </source>
</evidence>
<dbReference type="InterPro" id="IPR006597">
    <property type="entry name" value="Sel1-like"/>
</dbReference>
<dbReference type="Gene3D" id="1.25.40.10">
    <property type="entry name" value="Tetratricopeptide repeat domain"/>
    <property type="match status" value="1"/>
</dbReference>
<dbReference type="PROSITE" id="PS51257">
    <property type="entry name" value="PROKAR_LIPOPROTEIN"/>
    <property type="match status" value="1"/>
</dbReference>
<dbReference type="PANTHER" id="PTHR11102:SF160">
    <property type="entry name" value="ERAD-ASSOCIATED E3 UBIQUITIN-PROTEIN LIGASE COMPONENT HRD3"/>
    <property type="match status" value="1"/>
</dbReference>
<evidence type="ECO:0000313" key="3">
    <source>
        <dbReference type="Proteomes" id="UP000225740"/>
    </source>
</evidence>
<evidence type="ECO:0008006" key="4">
    <source>
        <dbReference type="Google" id="ProtNLM"/>
    </source>
</evidence>
<dbReference type="SUPFAM" id="SSF81901">
    <property type="entry name" value="HCP-like"/>
    <property type="match status" value="1"/>
</dbReference>
<dbReference type="AlphaFoldDB" id="A0A2G1VYT9"/>
<dbReference type="EMBL" id="NIZW01000036">
    <property type="protein sequence ID" value="PHQ31915.1"/>
    <property type="molecule type" value="Genomic_DNA"/>
</dbReference>
<accession>A0A2G1VYT9</accession>
<protein>
    <recommendedName>
        <fullName evidence="4">Sel1 repeat family protein</fullName>
    </recommendedName>
</protein>
<comment type="caution">
    <text evidence="2">The sequence shown here is derived from an EMBL/GenBank/DDBJ whole genome shotgun (WGS) entry which is preliminary data.</text>
</comment>
<sequence length="363" mass="41293">MKRLLSLPLIMLILSCIAATSLGADETGMDAVNLMAEGKTEEAVDILEDLAADGDDKAMVQLGVYYYEGTGVEQDHTKAMDWWLKAFDKQNPDAFVNLGVMHRDGHAVPKNKKIAYCVFLTTHMCGLGSQSTQLRSNSCLRRMMEKVSRDDIKDCLSNYTLKYIEAYLNAKGQMKGIPEKYKPSKEYPALRDIGWWLDSELDAIYGPPTEEEKKARKERDKQWAVEREALSHTLVFQIQFNKESANQYRSLEVITDQGMSSVRIAENKLQTQGKHVLYEHNALIYANQHRYVTVENEKGETLVFSINHPAKPSPSAWSEWQKADFILDNGMDTYFLLHGGEPKDKTTEVPPSMPKLRFKVIKE</sequence>
<dbReference type="PANTHER" id="PTHR11102">
    <property type="entry name" value="SEL-1-LIKE PROTEIN"/>
    <property type="match status" value="1"/>
</dbReference>
<evidence type="ECO:0000313" key="2">
    <source>
        <dbReference type="EMBL" id="PHQ31915.1"/>
    </source>
</evidence>
<reference evidence="2 3" key="1">
    <citation type="submission" date="2017-06" db="EMBL/GenBank/DDBJ databases">
        <title>Description of Rhodopirellula bahusiensis sp. nov.</title>
        <authorList>
            <person name="Kizina J."/>
            <person name="Harder J."/>
        </authorList>
    </citation>
    <scope>NUCLEOTIDE SEQUENCE [LARGE SCALE GENOMIC DNA]</scope>
    <source>
        <strain evidence="2 3">SWK21</strain>
    </source>
</reference>
<dbReference type="InterPro" id="IPR050767">
    <property type="entry name" value="Sel1_AlgK"/>
</dbReference>
<dbReference type="InterPro" id="IPR011990">
    <property type="entry name" value="TPR-like_helical_dom_sf"/>
</dbReference>
<organism evidence="2 3">
    <name type="scientific">Rhodopirellula bahusiensis</name>
    <dbReference type="NCBI Taxonomy" id="2014065"/>
    <lineage>
        <taxon>Bacteria</taxon>
        <taxon>Pseudomonadati</taxon>
        <taxon>Planctomycetota</taxon>
        <taxon>Planctomycetia</taxon>
        <taxon>Pirellulales</taxon>
        <taxon>Pirellulaceae</taxon>
        <taxon>Rhodopirellula</taxon>
    </lineage>
</organism>
<feature type="signal peptide" evidence="1">
    <location>
        <begin position="1"/>
        <end position="24"/>
    </location>
</feature>